<dbReference type="Proteomes" id="UP000235145">
    <property type="component" value="Unassembled WGS sequence"/>
</dbReference>
<protein>
    <submittedName>
        <fullName evidence="1">Uncharacterized protein</fullName>
    </submittedName>
</protein>
<name>A0A9R1WAM9_LACSA</name>
<keyword evidence="2" id="KW-1185">Reference proteome</keyword>
<reference evidence="1 2" key="1">
    <citation type="journal article" date="2017" name="Nat. Commun.">
        <title>Genome assembly with in vitro proximity ligation data and whole-genome triplication in lettuce.</title>
        <authorList>
            <person name="Reyes-Chin-Wo S."/>
            <person name="Wang Z."/>
            <person name="Yang X."/>
            <person name="Kozik A."/>
            <person name="Arikit S."/>
            <person name="Song C."/>
            <person name="Xia L."/>
            <person name="Froenicke L."/>
            <person name="Lavelle D.O."/>
            <person name="Truco M.J."/>
            <person name="Xia R."/>
            <person name="Zhu S."/>
            <person name="Xu C."/>
            <person name="Xu H."/>
            <person name="Xu X."/>
            <person name="Cox K."/>
            <person name="Korf I."/>
            <person name="Meyers B.C."/>
            <person name="Michelmore R.W."/>
        </authorList>
    </citation>
    <scope>NUCLEOTIDE SEQUENCE [LARGE SCALE GENOMIC DNA]</scope>
    <source>
        <strain evidence="2">cv. Salinas</strain>
        <tissue evidence="1">Seedlings</tissue>
    </source>
</reference>
<sequence>MKNLNQWLEGKGKKVQYKMYCQEQVQVPYENYINESFGGSISSQESILKVFKWKEVKAMKVDVSQGKVEKEKLKVETSPLRYHISMLKAHEVDLIDKLKTKVCI</sequence>
<evidence type="ECO:0000313" key="2">
    <source>
        <dbReference type="Proteomes" id="UP000235145"/>
    </source>
</evidence>
<dbReference type="AlphaFoldDB" id="A0A9R1WAM9"/>
<dbReference type="EMBL" id="NBSK02000002">
    <property type="protein sequence ID" value="KAJ0223087.1"/>
    <property type="molecule type" value="Genomic_DNA"/>
</dbReference>
<proteinExistence type="predicted"/>
<evidence type="ECO:0000313" key="1">
    <source>
        <dbReference type="EMBL" id="KAJ0223087.1"/>
    </source>
</evidence>
<accession>A0A9R1WAM9</accession>
<gene>
    <name evidence="1" type="ORF">LSAT_V11C200070070</name>
</gene>
<comment type="caution">
    <text evidence="1">The sequence shown here is derived from an EMBL/GenBank/DDBJ whole genome shotgun (WGS) entry which is preliminary data.</text>
</comment>
<organism evidence="1 2">
    <name type="scientific">Lactuca sativa</name>
    <name type="common">Garden lettuce</name>
    <dbReference type="NCBI Taxonomy" id="4236"/>
    <lineage>
        <taxon>Eukaryota</taxon>
        <taxon>Viridiplantae</taxon>
        <taxon>Streptophyta</taxon>
        <taxon>Embryophyta</taxon>
        <taxon>Tracheophyta</taxon>
        <taxon>Spermatophyta</taxon>
        <taxon>Magnoliopsida</taxon>
        <taxon>eudicotyledons</taxon>
        <taxon>Gunneridae</taxon>
        <taxon>Pentapetalae</taxon>
        <taxon>asterids</taxon>
        <taxon>campanulids</taxon>
        <taxon>Asterales</taxon>
        <taxon>Asteraceae</taxon>
        <taxon>Cichorioideae</taxon>
        <taxon>Cichorieae</taxon>
        <taxon>Lactucinae</taxon>
        <taxon>Lactuca</taxon>
    </lineage>
</organism>